<dbReference type="EMBL" id="PIPL01000001">
    <property type="protein sequence ID" value="RUO25446.1"/>
    <property type="molecule type" value="Genomic_DNA"/>
</dbReference>
<sequence length="118" mass="13095">MSSALFIRTFFASLLLLLATSANAMTLQEAMSELTSAKEQGLVGERQNGYLGVVVEESAEAETIVRLINDARRAEYTRIAENNNIAVSDVEAMAGKRAIERTPTGQYVQVDDRWVRKR</sequence>
<feature type="signal peptide" evidence="1">
    <location>
        <begin position="1"/>
        <end position="24"/>
    </location>
</feature>
<dbReference type="RefSeq" id="WP_126802145.1">
    <property type="nucleotide sequence ID" value="NZ_PIPL01000001.1"/>
</dbReference>
<dbReference type="Proteomes" id="UP000288293">
    <property type="component" value="Unassembled WGS sequence"/>
</dbReference>
<organism evidence="2 3">
    <name type="scientific">Aliidiomarina minuta</name>
    <dbReference type="NCBI Taxonomy" id="880057"/>
    <lineage>
        <taxon>Bacteria</taxon>
        <taxon>Pseudomonadati</taxon>
        <taxon>Pseudomonadota</taxon>
        <taxon>Gammaproteobacteria</taxon>
        <taxon>Alteromonadales</taxon>
        <taxon>Idiomarinaceae</taxon>
        <taxon>Aliidiomarina</taxon>
    </lineage>
</organism>
<evidence type="ECO:0000256" key="1">
    <source>
        <dbReference type="SAM" id="SignalP"/>
    </source>
</evidence>
<comment type="caution">
    <text evidence="2">The sequence shown here is derived from an EMBL/GenBank/DDBJ whole genome shotgun (WGS) entry which is preliminary data.</text>
</comment>
<evidence type="ECO:0000313" key="2">
    <source>
        <dbReference type="EMBL" id="RUO25446.1"/>
    </source>
</evidence>
<keyword evidence="1" id="KW-0732">Signal</keyword>
<evidence type="ECO:0000313" key="3">
    <source>
        <dbReference type="Proteomes" id="UP000288293"/>
    </source>
</evidence>
<reference evidence="2 3" key="1">
    <citation type="journal article" date="2011" name="Front. Microbiol.">
        <title>Genomic signatures of strain selection and enhancement in Bacillus atrophaeus var. globigii, a historical biowarfare simulant.</title>
        <authorList>
            <person name="Gibbons H.S."/>
            <person name="Broomall S.M."/>
            <person name="McNew L.A."/>
            <person name="Daligault H."/>
            <person name="Chapman C."/>
            <person name="Bruce D."/>
            <person name="Karavis M."/>
            <person name="Krepps M."/>
            <person name="McGregor P.A."/>
            <person name="Hong C."/>
            <person name="Park K.H."/>
            <person name="Akmal A."/>
            <person name="Feldman A."/>
            <person name="Lin J.S."/>
            <person name="Chang W.E."/>
            <person name="Higgs B.W."/>
            <person name="Demirev P."/>
            <person name="Lindquist J."/>
            <person name="Liem A."/>
            <person name="Fochler E."/>
            <person name="Read T.D."/>
            <person name="Tapia R."/>
            <person name="Johnson S."/>
            <person name="Bishop-Lilly K.A."/>
            <person name="Detter C."/>
            <person name="Han C."/>
            <person name="Sozhamannan S."/>
            <person name="Rosenzweig C.N."/>
            <person name="Skowronski E.W."/>
        </authorList>
    </citation>
    <scope>NUCLEOTIDE SEQUENCE [LARGE SCALE GENOMIC DNA]</scope>
    <source>
        <strain evidence="2 3">MLST1</strain>
    </source>
</reference>
<dbReference type="AlphaFoldDB" id="A0A432W640"/>
<protein>
    <submittedName>
        <fullName evidence="2">DUF1318 domain-containing protein</fullName>
    </submittedName>
</protein>
<feature type="chain" id="PRO_5019467707" evidence="1">
    <location>
        <begin position="25"/>
        <end position="118"/>
    </location>
</feature>
<dbReference type="InterPro" id="IPR008309">
    <property type="entry name" value="YdbL"/>
</dbReference>
<accession>A0A432W640</accession>
<dbReference type="OrthoDB" id="9798130at2"/>
<proteinExistence type="predicted"/>
<name>A0A432W640_9GAMM</name>
<gene>
    <name evidence="2" type="ORF">CWE09_01535</name>
</gene>
<dbReference type="PIRSF" id="PIRSF025560">
    <property type="entry name" value="UCP025560"/>
    <property type="match status" value="1"/>
</dbReference>
<dbReference type="Pfam" id="PF07027">
    <property type="entry name" value="DUF1318"/>
    <property type="match status" value="1"/>
</dbReference>
<keyword evidence="3" id="KW-1185">Reference proteome</keyword>